<proteinExistence type="predicted"/>
<dbReference type="OrthoDB" id="1624950at2"/>
<sequence>MKKILTAVAMAGTLLMGCAAVGAMDSTTLLNNPDRYRVVSTQPDGVVYVDMDSIKSMQTRDFPNSIENISCTLYVEKYNSTLDAMAFQQNQVIRQINEYSATLHGNKRDNTYDLKAELQQVYSPQGEAKEISIDTIQFKNIKDMFVNTHRLAALPKQ</sequence>
<reference evidence="2 3" key="1">
    <citation type="submission" date="2018-05" db="EMBL/GenBank/DDBJ databases">
        <title>Complete genome sequence of Megasphaera sp. AJH120T, isolated from the ceca of a chicken.</title>
        <authorList>
            <person name="Maki J."/>
            <person name="Looft T."/>
        </authorList>
    </citation>
    <scope>NUCLEOTIDE SEQUENCE [LARGE SCALE GENOMIC DNA]</scope>
    <source>
        <strain evidence="2 3">AJH120</strain>
    </source>
</reference>
<protein>
    <recommendedName>
        <fullName evidence="4">Lipoprotein</fullName>
    </recommendedName>
</protein>
<feature type="signal peptide" evidence="1">
    <location>
        <begin position="1"/>
        <end position="23"/>
    </location>
</feature>
<accession>A0A346AY58</accession>
<keyword evidence="3" id="KW-1185">Reference proteome</keyword>
<evidence type="ECO:0000313" key="2">
    <source>
        <dbReference type="EMBL" id="AXL20801.1"/>
    </source>
</evidence>
<gene>
    <name evidence="2" type="ORF">DKB62_04020</name>
</gene>
<feature type="chain" id="PRO_5016947010" description="Lipoprotein" evidence="1">
    <location>
        <begin position="24"/>
        <end position="157"/>
    </location>
</feature>
<dbReference type="PROSITE" id="PS51257">
    <property type="entry name" value="PROKAR_LIPOPROTEIN"/>
    <property type="match status" value="1"/>
</dbReference>
<dbReference type="AlphaFoldDB" id="A0A346AY58"/>
<name>A0A346AY58_9FIRM</name>
<evidence type="ECO:0008006" key="4">
    <source>
        <dbReference type="Google" id="ProtNLM"/>
    </source>
</evidence>
<evidence type="ECO:0000256" key="1">
    <source>
        <dbReference type="SAM" id="SignalP"/>
    </source>
</evidence>
<evidence type="ECO:0000313" key="3">
    <source>
        <dbReference type="Proteomes" id="UP000254337"/>
    </source>
</evidence>
<organism evidence="2 3">
    <name type="scientific">Megasphaera stantonii</name>
    <dbReference type="NCBI Taxonomy" id="2144175"/>
    <lineage>
        <taxon>Bacteria</taxon>
        <taxon>Bacillati</taxon>
        <taxon>Bacillota</taxon>
        <taxon>Negativicutes</taxon>
        <taxon>Veillonellales</taxon>
        <taxon>Veillonellaceae</taxon>
        <taxon>Megasphaera</taxon>
    </lineage>
</organism>
<dbReference type="Proteomes" id="UP000254337">
    <property type="component" value="Chromosome"/>
</dbReference>
<keyword evidence="1" id="KW-0732">Signal</keyword>
<dbReference type="KEGG" id="meg:DKB62_04020"/>
<dbReference type="RefSeq" id="WP_087478699.1">
    <property type="nucleotide sequence ID" value="NZ_CP029462.1"/>
</dbReference>
<dbReference type="EMBL" id="CP029462">
    <property type="protein sequence ID" value="AXL20801.1"/>
    <property type="molecule type" value="Genomic_DNA"/>
</dbReference>